<evidence type="ECO:0000259" key="1">
    <source>
        <dbReference type="Pfam" id="PF05239"/>
    </source>
</evidence>
<feature type="domain" description="PRC-barrel" evidence="1">
    <location>
        <begin position="11"/>
        <end position="86"/>
    </location>
</feature>
<dbReference type="Gene3D" id="2.30.30.240">
    <property type="entry name" value="PRC-barrel domain"/>
    <property type="match status" value="1"/>
</dbReference>
<dbReference type="Pfam" id="PF05239">
    <property type="entry name" value="PRC"/>
    <property type="match status" value="1"/>
</dbReference>
<protein>
    <submittedName>
        <fullName evidence="2">PRC-barrel domain containing protein</fullName>
    </submittedName>
</protein>
<dbReference type="PANTHER" id="PTHR36505">
    <property type="entry name" value="BLR1072 PROTEIN"/>
    <property type="match status" value="1"/>
</dbReference>
<accession>A0A506U1E7</accession>
<dbReference type="OrthoDB" id="7274881at2"/>
<dbReference type="EMBL" id="VHLH01000026">
    <property type="protein sequence ID" value="TPW26814.1"/>
    <property type="molecule type" value="Genomic_DNA"/>
</dbReference>
<dbReference type="InterPro" id="IPR027275">
    <property type="entry name" value="PRC-brl_dom"/>
</dbReference>
<dbReference type="Proteomes" id="UP000320314">
    <property type="component" value="Unassembled WGS sequence"/>
</dbReference>
<gene>
    <name evidence="2" type="ORF">FJU11_13485</name>
</gene>
<dbReference type="PANTHER" id="PTHR36505:SF1">
    <property type="entry name" value="BLR1072 PROTEIN"/>
    <property type="match status" value="1"/>
</dbReference>
<name>A0A506U1E7_9HYPH</name>
<dbReference type="InterPro" id="IPR011033">
    <property type="entry name" value="PRC_barrel-like_sf"/>
</dbReference>
<reference evidence="2 3" key="1">
    <citation type="submission" date="2019-06" db="EMBL/GenBank/DDBJ databases">
        <authorList>
            <person name="Li M."/>
        </authorList>
    </citation>
    <scope>NUCLEOTIDE SEQUENCE [LARGE SCALE GENOMIC DNA]</scope>
    <source>
        <strain evidence="2 3">BGMRC6574</strain>
    </source>
</reference>
<sequence length="120" mass="13445">MNEERKPNPNILASRITGTSVHDADGTHIGHVEDLVIGKREGRVSYAILSVGGFLGIGSELHPLPWDKLAFNQDQGGYTVDVTRKELEEAPRYAPESEPDWDDIVWGRAVYDYYGIPPYF</sequence>
<organism evidence="2 3">
    <name type="scientific">Pararhizobium mangrovi</name>
    <dbReference type="NCBI Taxonomy" id="2590452"/>
    <lineage>
        <taxon>Bacteria</taxon>
        <taxon>Pseudomonadati</taxon>
        <taxon>Pseudomonadota</taxon>
        <taxon>Alphaproteobacteria</taxon>
        <taxon>Hyphomicrobiales</taxon>
        <taxon>Rhizobiaceae</taxon>
        <taxon>Rhizobium/Agrobacterium group</taxon>
        <taxon>Pararhizobium</taxon>
    </lineage>
</organism>
<dbReference type="AlphaFoldDB" id="A0A506U1E7"/>
<evidence type="ECO:0000313" key="2">
    <source>
        <dbReference type="EMBL" id="TPW26814.1"/>
    </source>
</evidence>
<comment type="caution">
    <text evidence="2">The sequence shown here is derived from an EMBL/GenBank/DDBJ whole genome shotgun (WGS) entry which is preliminary data.</text>
</comment>
<dbReference type="RefSeq" id="WP_141167594.1">
    <property type="nucleotide sequence ID" value="NZ_VHLH01000026.1"/>
</dbReference>
<keyword evidence="3" id="KW-1185">Reference proteome</keyword>
<dbReference type="SUPFAM" id="SSF50346">
    <property type="entry name" value="PRC-barrel domain"/>
    <property type="match status" value="1"/>
</dbReference>
<evidence type="ECO:0000313" key="3">
    <source>
        <dbReference type="Proteomes" id="UP000320314"/>
    </source>
</evidence>
<proteinExistence type="predicted"/>